<dbReference type="Proteomes" id="UP001277967">
    <property type="component" value="Unassembled WGS sequence"/>
</dbReference>
<proteinExistence type="predicted"/>
<dbReference type="InterPro" id="IPR011646">
    <property type="entry name" value="KAP_P-loop"/>
</dbReference>
<reference evidence="2 3" key="1">
    <citation type="submission" date="2023-11" db="EMBL/GenBank/DDBJ databases">
        <title>Genome sequence of Pseudomonas salmasensis Strain SLU99.</title>
        <authorList>
            <person name="Ghadamgahi F."/>
            <person name="Kalyandurg P.B."/>
            <person name="Catara V."/>
            <person name="Vetukuri R."/>
            <person name="Ghosh S."/>
        </authorList>
    </citation>
    <scope>NUCLEOTIDE SEQUENCE [LARGE SCALE GENOMIC DNA]</scope>
    <source>
        <strain evidence="2 3">SLU99</strain>
    </source>
</reference>
<sequence length="463" mass="52598">MSDNIDVWSDDLMGRKPSANFLTSYLLANPHIKVLNVNSPWGAGKSFFLSRWKRELSENHVCVFFNAWETDYTAEPLVALVTCIEQQTMDRTSLGSTDAGKNVITLTTTLMKKAAPLIAKGLVKKFTGVEVEELLGKESVEDSGELAKGVVEALIKEQSKTAIHVEDFKKAILEKLGQAALNFDKKKPAFIFIDELDRCRPTYAIELLERVKHFFELEDCRFIVASDSTQLAHSVRAVYGEKFFSERYLSRFFDAEFRLDNTNIYTVAKSAKFDSNYVSLQISASGYSSTYIQGAKDVEPSSNTVCTKERDFPECALILVGMAKYFKVEIREMLRYSQQINSMVSALPRHSFHYFWAAYLIFSKAADEELYQSLGVGDKSDLAIDEYEKNKAFPVNFTFSGSQESLGQIAKLYTRLLNSSHEELRLLLNNTKGWRENIVRYGNSDLDTLRLYKKLVELAHRIT</sequence>
<dbReference type="Pfam" id="PF07693">
    <property type="entry name" value="KAP_NTPase"/>
    <property type="match status" value="1"/>
</dbReference>
<evidence type="ECO:0000313" key="3">
    <source>
        <dbReference type="Proteomes" id="UP001277967"/>
    </source>
</evidence>
<evidence type="ECO:0000313" key="2">
    <source>
        <dbReference type="EMBL" id="MDY4299373.1"/>
    </source>
</evidence>
<evidence type="ECO:0000259" key="1">
    <source>
        <dbReference type="Pfam" id="PF07693"/>
    </source>
</evidence>
<dbReference type="SUPFAM" id="SSF52540">
    <property type="entry name" value="P-loop containing nucleoside triphosphate hydrolases"/>
    <property type="match status" value="1"/>
</dbReference>
<name>A0ABU5FC76_9PSED</name>
<dbReference type="RefSeq" id="WP_320746394.1">
    <property type="nucleotide sequence ID" value="NZ_JAXGGE010000001.1"/>
</dbReference>
<dbReference type="Gene3D" id="3.40.50.300">
    <property type="entry name" value="P-loop containing nucleotide triphosphate hydrolases"/>
    <property type="match status" value="1"/>
</dbReference>
<gene>
    <name evidence="2" type="ORF">SO486_05100</name>
</gene>
<dbReference type="EMBL" id="JAXGGE010000001">
    <property type="protein sequence ID" value="MDY4299373.1"/>
    <property type="molecule type" value="Genomic_DNA"/>
</dbReference>
<organism evidence="2 3">
    <name type="scientific">Pseudomonas salmasensis</name>
    <dbReference type="NCBI Taxonomy" id="2745514"/>
    <lineage>
        <taxon>Bacteria</taxon>
        <taxon>Pseudomonadati</taxon>
        <taxon>Pseudomonadota</taxon>
        <taxon>Gammaproteobacteria</taxon>
        <taxon>Pseudomonadales</taxon>
        <taxon>Pseudomonadaceae</taxon>
        <taxon>Pseudomonas</taxon>
    </lineage>
</organism>
<comment type="caution">
    <text evidence="2">The sequence shown here is derived from an EMBL/GenBank/DDBJ whole genome shotgun (WGS) entry which is preliminary data.</text>
</comment>
<accession>A0ABU5FC76</accession>
<keyword evidence="3" id="KW-1185">Reference proteome</keyword>
<feature type="domain" description="KAP NTPase" evidence="1">
    <location>
        <begin position="32"/>
        <end position="261"/>
    </location>
</feature>
<protein>
    <submittedName>
        <fullName evidence="2">P-loop NTPase fold protein</fullName>
    </submittedName>
</protein>
<dbReference type="InterPro" id="IPR027417">
    <property type="entry name" value="P-loop_NTPase"/>
</dbReference>